<feature type="non-terminal residue" evidence="2">
    <location>
        <position position="84"/>
    </location>
</feature>
<dbReference type="AlphaFoldDB" id="A0A482WLK6"/>
<dbReference type="Proteomes" id="UP000291343">
    <property type="component" value="Unassembled WGS sequence"/>
</dbReference>
<feature type="non-terminal residue" evidence="2">
    <location>
        <position position="1"/>
    </location>
</feature>
<name>A0A482WLK6_LAOST</name>
<feature type="domain" description="Cep192/Spd-2-like" evidence="1">
    <location>
        <begin position="3"/>
        <end position="66"/>
    </location>
</feature>
<dbReference type="Pfam" id="PF22073">
    <property type="entry name" value="Cep192_D4"/>
    <property type="match status" value="1"/>
</dbReference>
<sequence length="84" mass="9372">LVEEKGNAVQEMRINLEGMESRQITVSYCPLQVGASKASLVITRANQKSTCGQPNRKVLYLYGYGGKAVLNIRGVNKDPENRMW</sequence>
<accession>A0A482WLK6</accession>
<evidence type="ECO:0000313" key="3">
    <source>
        <dbReference type="Proteomes" id="UP000291343"/>
    </source>
</evidence>
<dbReference type="InterPro" id="IPR054090">
    <property type="entry name" value="Cep192_Spd-2-like_dom"/>
</dbReference>
<comment type="caution">
    <text evidence="2">The sequence shown here is derived from an EMBL/GenBank/DDBJ whole genome shotgun (WGS) entry which is preliminary data.</text>
</comment>
<dbReference type="OrthoDB" id="6616708at2759"/>
<organism evidence="2 3">
    <name type="scientific">Laodelphax striatellus</name>
    <name type="common">Small brown planthopper</name>
    <name type="synonym">Delphax striatella</name>
    <dbReference type="NCBI Taxonomy" id="195883"/>
    <lineage>
        <taxon>Eukaryota</taxon>
        <taxon>Metazoa</taxon>
        <taxon>Ecdysozoa</taxon>
        <taxon>Arthropoda</taxon>
        <taxon>Hexapoda</taxon>
        <taxon>Insecta</taxon>
        <taxon>Pterygota</taxon>
        <taxon>Neoptera</taxon>
        <taxon>Paraneoptera</taxon>
        <taxon>Hemiptera</taxon>
        <taxon>Auchenorrhyncha</taxon>
        <taxon>Fulgoroidea</taxon>
        <taxon>Delphacidae</taxon>
        <taxon>Criomorphinae</taxon>
        <taxon>Laodelphax</taxon>
    </lineage>
</organism>
<proteinExistence type="predicted"/>
<protein>
    <recommendedName>
        <fullName evidence="1">Cep192/Spd-2-like domain-containing protein</fullName>
    </recommendedName>
</protein>
<dbReference type="EMBL" id="QKKF02032727">
    <property type="protein sequence ID" value="RZF34061.1"/>
    <property type="molecule type" value="Genomic_DNA"/>
</dbReference>
<reference evidence="2 3" key="1">
    <citation type="journal article" date="2017" name="Gigascience">
        <title>Genome sequence of the small brown planthopper, Laodelphax striatellus.</title>
        <authorList>
            <person name="Zhu J."/>
            <person name="Jiang F."/>
            <person name="Wang X."/>
            <person name="Yang P."/>
            <person name="Bao Y."/>
            <person name="Zhao W."/>
            <person name="Wang W."/>
            <person name="Lu H."/>
            <person name="Wang Q."/>
            <person name="Cui N."/>
            <person name="Li J."/>
            <person name="Chen X."/>
            <person name="Luo L."/>
            <person name="Yu J."/>
            <person name="Kang L."/>
            <person name="Cui F."/>
        </authorList>
    </citation>
    <scope>NUCLEOTIDE SEQUENCE [LARGE SCALE GENOMIC DNA]</scope>
    <source>
        <strain evidence="2">Lst14</strain>
    </source>
</reference>
<evidence type="ECO:0000313" key="2">
    <source>
        <dbReference type="EMBL" id="RZF34061.1"/>
    </source>
</evidence>
<dbReference type="InParanoid" id="A0A482WLK6"/>
<evidence type="ECO:0000259" key="1">
    <source>
        <dbReference type="Pfam" id="PF22073"/>
    </source>
</evidence>
<gene>
    <name evidence="2" type="ORF">LSTR_LSTR016645</name>
</gene>
<keyword evidence="3" id="KW-1185">Reference proteome</keyword>